<accession>A0A814BYS2</accession>
<reference evidence="14" key="1">
    <citation type="submission" date="2021-02" db="EMBL/GenBank/DDBJ databases">
        <authorList>
            <person name="Nowell W R."/>
        </authorList>
    </citation>
    <scope>NUCLEOTIDE SEQUENCE</scope>
</reference>
<dbReference type="GO" id="GO:0006122">
    <property type="term" value="P:mitochondrial electron transport, ubiquinol to cytochrome c"/>
    <property type="evidence" value="ECO:0007669"/>
    <property type="project" value="UniProtKB-UniRule"/>
</dbReference>
<dbReference type="Gene3D" id="1.20.5.210">
    <property type="entry name" value="Cytochrome b-c1 complex subunit 8"/>
    <property type="match status" value="1"/>
</dbReference>
<dbReference type="GO" id="GO:0045275">
    <property type="term" value="C:respiratory chain complex III"/>
    <property type="evidence" value="ECO:0007669"/>
    <property type="project" value="UniProtKB-UniRule"/>
</dbReference>
<evidence type="ECO:0000256" key="6">
    <source>
        <dbReference type="ARBA" id="ARBA00022692"/>
    </source>
</evidence>
<dbReference type="EMBL" id="CAJNOJ010000069">
    <property type="protein sequence ID" value="CAF1025110.1"/>
    <property type="molecule type" value="Genomic_DNA"/>
</dbReference>
<evidence type="ECO:0000313" key="15">
    <source>
        <dbReference type="EMBL" id="CAF1025110.1"/>
    </source>
</evidence>
<organism evidence="14 16">
    <name type="scientific">Adineta ricciae</name>
    <name type="common">Rotifer</name>
    <dbReference type="NCBI Taxonomy" id="249248"/>
    <lineage>
        <taxon>Eukaryota</taxon>
        <taxon>Metazoa</taxon>
        <taxon>Spiralia</taxon>
        <taxon>Gnathifera</taxon>
        <taxon>Rotifera</taxon>
        <taxon>Eurotatoria</taxon>
        <taxon>Bdelloidea</taxon>
        <taxon>Adinetida</taxon>
        <taxon>Adinetidae</taxon>
        <taxon>Adineta</taxon>
    </lineage>
</organism>
<comment type="subcellular location">
    <subcellularLocation>
        <location evidence="1 13">Mitochondrion inner membrane</location>
        <topology evidence="1 13">Single-pass membrane protein</topology>
    </subcellularLocation>
</comment>
<comment type="similarity">
    <text evidence="2 13">Belongs to the UQCRQ/QCR8 family.</text>
</comment>
<name>A0A814BYS2_ADIRI</name>
<keyword evidence="16" id="KW-1185">Reference proteome</keyword>
<keyword evidence="7 13" id="KW-0999">Mitochondrion inner membrane</keyword>
<dbReference type="Proteomes" id="UP000663828">
    <property type="component" value="Unassembled WGS sequence"/>
</dbReference>
<dbReference type="SUPFAM" id="SSF81508">
    <property type="entry name" value="Ubiquinone-binding protein QP-C of cytochrome bc1 complex (Ubiquinol-cytochrome c reductase)"/>
    <property type="match status" value="1"/>
</dbReference>
<evidence type="ECO:0000256" key="8">
    <source>
        <dbReference type="ARBA" id="ARBA00022982"/>
    </source>
</evidence>
<comment type="subunit">
    <text evidence="12 13">Component of the ubiquinol-cytochrome c oxidoreductase (cytochrome b-c1 complex, complex III, CIII), a multisubunit enzyme composed of 11 subunits. The complex is composed of 3 respiratory subunits cytochrome b, cytochrome c1 and Rieske protein UQCRFS1, 2 core protein subunits UQCRC1/QCR1 and UQCRC2/QCR2, and 6 low-molecular weight protein subunits UQCRH/QCR6, UQCRB/QCR7, UQCRQ/QCR8, UQCR10/QCR9, UQCR11/QCR10 and subunit 9, the cleavage product of Rieske protein UQCRFS1. The complex exists as an obligatory dimer and forms supercomplexes (SCs) in the inner mitochondrial membrane with NADH-ubiquinone oxidoreductase (complex I, CI) and cytochrome c oxidase (complex IV, CIV), resulting in different assemblies (supercomplex SCI(1)III(2)IV(1) and megacomplex MCI(2)III(2)IV(2)). Interacts with UQCC6.</text>
</comment>
<gene>
    <name evidence="15" type="ORF">EDS130_LOCUS16102</name>
    <name evidence="14" type="ORF">XAT740_LOCUS9727</name>
</gene>
<evidence type="ECO:0000256" key="10">
    <source>
        <dbReference type="ARBA" id="ARBA00023128"/>
    </source>
</evidence>
<keyword evidence="10 13" id="KW-0496">Mitochondrion</keyword>
<keyword evidence="8 13" id="KW-0249">Electron transport</keyword>
<keyword evidence="5 13" id="KW-0679">Respiratory chain</keyword>
<comment type="caution">
    <text evidence="14">The sequence shown here is derived from an EMBL/GenBank/DDBJ whole genome shotgun (WGS) entry which is preliminary data.</text>
</comment>
<keyword evidence="6" id="KW-0812">Transmembrane</keyword>
<dbReference type="EMBL" id="CAJNOR010000505">
    <property type="protein sequence ID" value="CAF0933763.1"/>
    <property type="molecule type" value="Genomic_DNA"/>
</dbReference>
<evidence type="ECO:0000256" key="13">
    <source>
        <dbReference type="RuleBase" id="RU368118"/>
    </source>
</evidence>
<evidence type="ECO:0000256" key="3">
    <source>
        <dbReference type="ARBA" id="ARBA00016324"/>
    </source>
</evidence>
<dbReference type="Pfam" id="PF02939">
    <property type="entry name" value="UcrQ"/>
    <property type="match status" value="1"/>
</dbReference>
<dbReference type="Proteomes" id="UP000663852">
    <property type="component" value="Unassembled WGS sequence"/>
</dbReference>
<evidence type="ECO:0000256" key="11">
    <source>
        <dbReference type="ARBA" id="ARBA00023136"/>
    </source>
</evidence>
<sequence length="101" mass="11893">MRLSLNRLGMVWGRIGQQRGKVEYTLSPYEQNPYAGLLGDVSYRYYSRLFKTLLTFWVPNILLGYSIYSWANWEHDRCARKLPSQFADEKPPEEEAGNEQK</sequence>
<keyword evidence="9" id="KW-1133">Transmembrane helix</keyword>
<dbReference type="InterPro" id="IPR036642">
    <property type="entry name" value="Cyt_bc1_su8_sf"/>
</dbReference>
<evidence type="ECO:0000256" key="12">
    <source>
        <dbReference type="ARBA" id="ARBA00047105"/>
    </source>
</evidence>
<evidence type="ECO:0000313" key="16">
    <source>
        <dbReference type="Proteomes" id="UP000663828"/>
    </source>
</evidence>
<protein>
    <recommendedName>
        <fullName evidence="3 13">Cytochrome b-c1 complex subunit 8</fullName>
    </recommendedName>
    <alternativeName>
        <fullName evidence="13">Complex III subunit 8</fullName>
    </alternativeName>
</protein>
<proteinExistence type="inferred from homology"/>
<evidence type="ECO:0000313" key="14">
    <source>
        <dbReference type="EMBL" id="CAF0933763.1"/>
    </source>
</evidence>
<evidence type="ECO:0000256" key="7">
    <source>
        <dbReference type="ARBA" id="ARBA00022792"/>
    </source>
</evidence>
<dbReference type="PANTHER" id="PTHR12119">
    <property type="entry name" value="UBIQUINOL-CYTOCHROME C REDUCTASE COMPLEX UBIQUINONE-BINDING PROTEIN QP-C"/>
    <property type="match status" value="1"/>
</dbReference>
<keyword evidence="4 13" id="KW-0813">Transport</keyword>
<dbReference type="OrthoDB" id="6683853at2759"/>
<dbReference type="AlphaFoldDB" id="A0A814BYS2"/>
<comment type="function">
    <text evidence="13">Component of the ubiquinol-cytochrome c oxidoreductase, a multisubunit transmembrane complex that is part of the mitochondrial electron transport chain which drives oxidative phosphorylation. The complex plays an important role in the uptake of multiple carbon sources present in different host niches.</text>
</comment>
<evidence type="ECO:0000256" key="1">
    <source>
        <dbReference type="ARBA" id="ARBA00004434"/>
    </source>
</evidence>
<evidence type="ECO:0000256" key="9">
    <source>
        <dbReference type="ARBA" id="ARBA00022989"/>
    </source>
</evidence>
<evidence type="ECO:0000256" key="2">
    <source>
        <dbReference type="ARBA" id="ARBA00007668"/>
    </source>
</evidence>
<dbReference type="GO" id="GO:0005743">
    <property type="term" value="C:mitochondrial inner membrane"/>
    <property type="evidence" value="ECO:0007669"/>
    <property type="project" value="UniProtKB-SubCell"/>
</dbReference>
<evidence type="ECO:0000256" key="5">
    <source>
        <dbReference type="ARBA" id="ARBA00022660"/>
    </source>
</evidence>
<evidence type="ECO:0000256" key="4">
    <source>
        <dbReference type="ARBA" id="ARBA00022448"/>
    </source>
</evidence>
<keyword evidence="11" id="KW-0472">Membrane</keyword>
<dbReference type="PANTHER" id="PTHR12119:SF2">
    <property type="entry name" value="CYTOCHROME B-C1 COMPLEX SUBUNIT 8"/>
    <property type="match status" value="1"/>
</dbReference>
<dbReference type="InterPro" id="IPR004205">
    <property type="entry name" value="Cyt_bc1_su8"/>
</dbReference>